<feature type="domain" description="Fe2OG dioxygenase" evidence="11">
    <location>
        <begin position="185"/>
        <end position="286"/>
    </location>
</feature>
<dbReference type="Pfam" id="PF03171">
    <property type="entry name" value="2OG-FeII_Oxy"/>
    <property type="match status" value="1"/>
</dbReference>
<keyword evidence="6 10" id="KW-0408">Iron</keyword>
<organism evidence="12 13">
    <name type="scientific">Prunus armeniaca</name>
    <name type="common">Apricot</name>
    <name type="synonym">Armeniaca vulgaris</name>
    <dbReference type="NCBI Taxonomy" id="36596"/>
    <lineage>
        <taxon>Eukaryota</taxon>
        <taxon>Viridiplantae</taxon>
        <taxon>Streptophyta</taxon>
        <taxon>Embryophyta</taxon>
        <taxon>Tracheophyta</taxon>
        <taxon>Spermatophyta</taxon>
        <taxon>Magnoliopsida</taxon>
        <taxon>eudicotyledons</taxon>
        <taxon>Gunneridae</taxon>
        <taxon>Pentapetalae</taxon>
        <taxon>rosids</taxon>
        <taxon>fabids</taxon>
        <taxon>Rosales</taxon>
        <taxon>Rosaceae</taxon>
        <taxon>Amygdaloideae</taxon>
        <taxon>Amygdaleae</taxon>
        <taxon>Prunus</taxon>
    </lineage>
</organism>
<evidence type="ECO:0000313" key="12">
    <source>
        <dbReference type="EMBL" id="CAB4288537.1"/>
    </source>
</evidence>
<gene>
    <name evidence="12" type="ORF">CURHAP_LOCUS46719</name>
</gene>
<evidence type="ECO:0000256" key="4">
    <source>
        <dbReference type="ARBA" id="ARBA00022964"/>
    </source>
</evidence>
<dbReference type="InterPro" id="IPR044861">
    <property type="entry name" value="IPNS-like_FE2OG_OXY"/>
</dbReference>
<protein>
    <recommendedName>
        <fullName evidence="9">gibberellin 3beta-dioxygenase</fullName>
        <ecNumber evidence="9">1.14.11.15</ecNumber>
    </recommendedName>
</protein>
<dbReference type="Gene3D" id="2.60.120.330">
    <property type="entry name" value="B-lactam Antibiotic, Isopenicillin N Synthase, Chain"/>
    <property type="match status" value="1"/>
</dbReference>
<sequence length="340" mass="38404">MNIHLSSHHLIPLDFKSLVALPNSHTWAPSSSDHHPFPDSVPVIDLSDPNATPLVRRACEKWGVFQVTNHGVPMNLIKQTQLQTHRLFALPRDQKLRVLRSPDGFSGYGSARISDNFPKLMWSEGFSMMGSPLEHARQLWPRHHANFCNVMEEYQKEMKGLAAKLIELMLRSLGLNNEDVKWLRNPRSLLQLNSYPVCPDPTRAMGLAPHTDSSLLTLLYQTTTGGLQVLVDGVSWAPVYPTADALVVNVGDLMHILSNGCFKSVVHRAIVNKVHHRISIAYFYGPPWDVKISPLMKLIDHDHPPLYQPVTWKEYLGYKATHFNRALELIRNDGGEIQAN</sequence>
<evidence type="ECO:0000256" key="3">
    <source>
        <dbReference type="ARBA" id="ARBA00022723"/>
    </source>
</evidence>
<dbReference type="InterPro" id="IPR005123">
    <property type="entry name" value="Oxoglu/Fe-dep_dioxygenase_dom"/>
</dbReference>
<dbReference type="InterPro" id="IPR027443">
    <property type="entry name" value="IPNS-like_sf"/>
</dbReference>
<dbReference type="InterPro" id="IPR026992">
    <property type="entry name" value="DIOX_N"/>
</dbReference>
<dbReference type="InterPro" id="IPR050231">
    <property type="entry name" value="Iron_ascorbate_oxido_reductase"/>
</dbReference>
<accession>A0A6J5VLK5</accession>
<evidence type="ECO:0000256" key="7">
    <source>
        <dbReference type="ARBA" id="ARBA00037909"/>
    </source>
</evidence>
<reference evidence="12 13" key="1">
    <citation type="submission" date="2020-05" db="EMBL/GenBank/DDBJ databases">
        <authorList>
            <person name="Campoy J."/>
            <person name="Schneeberger K."/>
            <person name="Spophaly S."/>
        </authorList>
    </citation>
    <scope>NUCLEOTIDE SEQUENCE [LARGE SCALE GENOMIC DNA]</scope>
    <source>
        <strain evidence="12">PruArmRojPasFocal</strain>
    </source>
</reference>
<dbReference type="FunFam" id="2.60.120.330:FF:000013">
    <property type="entry name" value="Gibberellin 3-beta-dioxygenase 1"/>
    <property type="match status" value="1"/>
</dbReference>
<dbReference type="GO" id="GO:0009686">
    <property type="term" value="P:gibberellin biosynthetic process"/>
    <property type="evidence" value="ECO:0007669"/>
    <property type="project" value="UniProtKB-ARBA"/>
</dbReference>
<name>A0A6J5VLK5_PRUAR</name>
<dbReference type="SUPFAM" id="SSF51197">
    <property type="entry name" value="Clavaminate synthase-like"/>
    <property type="match status" value="1"/>
</dbReference>
<evidence type="ECO:0000256" key="10">
    <source>
        <dbReference type="RuleBase" id="RU003682"/>
    </source>
</evidence>
<keyword evidence="4" id="KW-0223">Dioxygenase</keyword>
<comment type="cofactor">
    <cofactor evidence="1">
        <name>L-ascorbate</name>
        <dbReference type="ChEBI" id="CHEBI:38290"/>
    </cofactor>
</comment>
<keyword evidence="3 10" id="KW-0479">Metal-binding</keyword>
<evidence type="ECO:0000256" key="5">
    <source>
        <dbReference type="ARBA" id="ARBA00023002"/>
    </source>
</evidence>
<dbReference type="GO" id="GO:0046872">
    <property type="term" value="F:metal ion binding"/>
    <property type="evidence" value="ECO:0007669"/>
    <property type="project" value="UniProtKB-KW"/>
</dbReference>
<comment type="pathway">
    <text evidence="2">Hormone biosynthesis.</text>
</comment>
<evidence type="ECO:0000256" key="8">
    <source>
        <dbReference type="ARBA" id="ARBA00061560"/>
    </source>
</evidence>
<dbReference type="PANTHER" id="PTHR47990">
    <property type="entry name" value="2-OXOGLUTARATE (2OG) AND FE(II)-DEPENDENT OXYGENASE SUPERFAMILY PROTEIN-RELATED"/>
    <property type="match status" value="1"/>
</dbReference>
<proteinExistence type="inferred from homology"/>
<evidence type="ECO:0000256" key="2">
    <source>
        <dbReference type="ARBA" id="ARBA00004972"/>
    </source>
</evidence>
<dbReference type="Pfam" id="PF14226">
    <property type="entry name" value="DIOX_N"/>
    <property type="match status" value="1"/>
</dbReference>
<comment type="pathway">
    <text evidence="7">Plant hormone biosynthesis; gibberellin biosynthesis.</text>
</comment>
<dbReference type="EMBL" id="CAEKDK010000007">
    <property type="protein sequence ID" value="CAB4288537.1"/>
    <property type="molecule type" value="Genomic_DNA"/>
</dbReference>
<evidence type="ECO:0000313" key="13">
    <source>
        <dbReference type="Proteomes" id="UP000507222"/>
    </source>
</evidence>
<dbReference type="EC" id="1.14.11.15" evidence="9"/>
<dbReference type="Proteomes" id="UP000507222">
    <property type="component" value="Unassembled WGS sequence"/>
</dbReference>
<dbReference type="AlphaFoldDB" id="A0A6J5VLK5"/>
<dbReference type="PROSITE" id="PS51471">
    <property type="entry name" value="FE2OG_OXY"/>
    <property type="match status" value="1"/>
</dbReference>
<evidence type="ECO:0000256" key="6">
    <source>
        <dbReference type="ARBA" id="ARBA00023004"/>
    </source>
</evidence>
<evidence type="ECO:0000256" key="9">
    <source>
        <dbReference type="ARBA" id="ARBA00066695"/>
    </source>
</evidence>
<dbReference type="GO" id="GO:0016707">
    <property type="term" value="F:gibberellin 3-beta-dioxygenase activity"/>
    <property type="evidence" value="ECO:0007669"/>
    <property type="project" value="UniProtKB-EC"/>
</dbReference>
<evidence type="ECO:0000256" key="1">
    <source>
        <dbReference type="ARBA" id="ARBA00001961"/>
    </source>
</evidence>
<keyword evidence="5 10" id="KW-0560">Oxidoreductase</keyword>
<comment type="similarity">
    <text evidence="8">Belongs to the iron/ascorbate-dependent oxidoreductase family. GA3OX subfamily.</text>
</comment>
<evidence type="ECO:0000259" key="11">
    <source>
        <dbReference type="PROSITE" id="PS51471"/>
    </source>
</evidence>